<feature type="region of interest" description="Disordered" evidence="1">
    <location>
        <begin position="160"/>
        <end position="198"/>
    </location>
</feature>
<sequence length="198" mass="22731">MNIMKIEMMLEWRSKMLKWMSLLMWTMLYKKSHNLNPSWPFQPEQPSNSEVEAPPHVVEDEVEPKHQSGRATEDPSEHTEVEPDPINIQMPLHPEDQSGRATEDVAEHTKLDPEPINMQIPLEPEPELTLKPWLHPEAEISAAKGTTESVEDMITGVLMRMNQENQGQEGNQNQQPEDQDQCNTPETAPASMEERCFI</sequence>
<feature type="compositionally biased region" description="Low complexity" evidence="1">
    <location>
        <begin position="162"/>
        <end position="176"/>
    </location>
</feature>
<evidence type="ECO:0000313" key="3">
    <source>
        <dbReference type="Proteomes" id="UP001341840"/>
    </source>
</evidence>
<dbReference type="EMBL" id="JASCZI010181849">
    <property type="protein sequence ID" value="MED6186102.1"/>
    <property type="molecule type" value="Genomic_DNA"/>
</dbReference>
<accession>A0ABU6WLG1</accession>
<name>A0ABU6WLG1_9FABA</name>
<dbReference type="Proteomes" id="UP001341840">
    <property type="component" value="Unassembled WGS sequence"/>
</dbReference>
<feature type="compositionally biased region" description="Polar residues" evidence="1">
    <location>
        <begin position="40"/>
        <end position="50"/>
    </location>
</feature>
<feature type="compositionally biased region" description="Basic and acidic residues" evidence="1">
    <location>
        <begin position="93"/>
        <end position="105"/>
    </location>
</feature>
<protein>
    <submittedName>
        <fullName evidence="2">Uncharacterized protein</fullName>
    </submittedName>
</protein>
<evidence type="ECO:0000256" key="1">
    <source>
        <dbReference type="SAM" id="MobiDB-lite"/>
    </source>
</evidence>
<feature type="region of interest" description="Disordered" evidence="1">
    <location>
        <begin position="40"/>
        <end position="105"/>
    </location>
</feature>
<gene>
    <name evidence="2" type="ORF">PIB30_063567</name>
</gene>
<organism evidence="2 3">
    <name type="scientific">Stylosanthes scabra</name>
    <dbReference type="NCBI Taxonomy" id="79078"/>
    <lineage>
        <taxon>Eukaryota</taxon>
        <taxon>Viridiplantae</taxon>
        <taxon>Streptophyta</taxon>
        <taxon>Embryophyta</taxon>
        <taxon>Tracheophyta</taxon>
        <taxon>Spermatophyta</taxon>
        <taxon>Magnoliopsida</taxon>
        <taxon>eudicotyledons</taxon>
        <taxon>Gunneridae</taxon>
        <taxon>Pentapetalae</taxon>
        <taxon>rosids</taxon>
        <taxon>fabids</taxon>
        <taxon>Fabales</taxon>
        <taxon>Fabaceae</taxon>
        <taxon>Papilionoideae</taxon>
        <taxon>50 kb inversion clade</taxon>
        <taxon>dalbergioids sensu lato</taxon>
        <taxon>Dalbergieae</taxon>
        <taxon>Pterocarpus clade</taxon>
        <taxon>Stylosanthes</taxon>
    </lineage>
</organism>
<reference evidence="2 3" key="1">
    <citation type="journal article" date="2023" name="Plants (Basel)">
        <title>Bridging the Gap: Combining Genomics and Transcriptomics Approaches to Understand Stylosanthes scabra, an Orphan Legume from the Brazilian Caatinga.</title>
        <authorList>
            <person name="Ferreira-Neto J.R.C."/>
            <person name="da Silva M.D."/>
            <person name="Binneck E."/>
            <person name="de Melo N.F."/>
            <person name="da Silva R.H."/>
            <person name="de Melo A.L.T.M."/>
            <person name="Pandolfi V."/>
            <person name="Bustamante F.O."/>
            <person name="Brasileiro-Vidal A.C."/>
            <person name="Benko-Iseppon A.M."/>
        </authorList>
    </citation>
    <scope>NUCLEOTIDE SEQUENCE [LARGE SCALE GENOMIC DNA]</scope>
    <source>
        <tissue evidence="2">Leaves</tissue>
    </source>
</reference>
<evidence type="ECO:0000313" key="2">
    <source>
        <dbReference type="EMBL" id="MED6186102.1"/>
    </source>
</evidence>
<comment type="caution">
    <text evidence="2">The sequence shown here is derived from an EMBL/GenBank/DDBJ whole genome shotgun (WGS) entry which is preliminary data.</text>
</comment>
<keyword evidence="3" id="KW-1185">Reference proteome</keyword>
<feature type="compositionally biased region" description="Basic and acidic residues" evidence="1">
    <location>
        <begin position="57"/>
        <end position="81"/>
    </location>
</feature>
<proteinExistence type="predicted"/>